<evidence type="ECO:0000313" key="2">
    <source>
        <dbReference type="Proteomes" id="UP001489719"/>
    </source>
</evidence>
<gene>
    <name evidence="1" type="ORF">V1517DRAFT_320706</name>
</gene>
<sequence length="330" mass="37068">MVPMTSEEEIRCQDLRKLILANEPDNEYKFEISPSSYDQLKVEFGKADEDDSYPRLFYDWTRQVVTIVTVPTWLHEDTTLAILSGIFNSAGSLMQREGISLGPGQKLGWSLSPTILINDGRRKYNMQPDGVIFFKTAKGRELKVVIEVGISQTNDSLLEKARKWIFDANCTIVLLLAFSEKGRYSAPLKPISLTSQEMDDQIEQMQQRWLSTNISGFGPLTFKGHTWLDEISEGFIDVVRKGTESGRTDVMVNMKYILIDNGIDSSCSVPRSIGDMRLAELIRLESPGSSGDAADVIIDFFNSDSFMHIVRDAMIETAVNRFGNAVKLIA</sequence>
<name>A0ACC3TQD9_9ASCO</name>
<proteinExistence type="predicted"/>
<accession>A0ACC3TQD9</accession>
<protein>
    <submittedName>
        <fullName evidence="1">Uncharacterized protein</fullName>
    </submittedName>
</protein>
<reference evidence="2" key="1">
    <citation type="journal article" date="2024" name="Front. Bioeng. Biotechnol.">
        <title>Genome-scale model development and genomic sequencing of the oleaginous clade Lipomyces.</title>
        <authorList>
            <person name="Czajka J.J."/>
            <person name="Han Y."/>
            <person name="Kim J."/>
            <person name="Mondo S.J."/>
            <person name="Hofstad B.A."/>
            <person name="Robles A."/>
            <person name="Haridas S."/>
            <person name="Riley R."/>
            <person name="LaButti K."/>
            <person name="Pangilinan J."/>
            <person name="Andreopoulos W."/>
            <person name="Lipzen A."/>
            <person name="Yan J."/>
            <person name="Wang M."/>
            <person name="Ng V."/>
            <person name="Grigoriev I.V."/>
            <person name="Spatafora J.W."/>
            <person name="Magnuson J.K."/>
            <person name="Baker S.E."/>
            <person name="Pomraning K.R."/>
        </authorList>
    </citation>
    <scope>NUCLEOTIDE SEQUENCE [LARGE SCALE GENOMIC DNA]</scope>
    <source>
        <strain evidence="2">CBS 10300</strain>
    </source>
</reference>
<comment type="caution">
    <text evidence="1">The sequence shown here is derived from an EMBL/GenBank/DDBJ whole genome shotgun (WGS) entry which is preliminary data.</text>
</comment>
<dbReference type="Proteomes" id="UP001489719">
    <property type="component" value="Unassembled WGS sequence"/>
</dbReference>
<organism evidence="1 2">
    <name type="scientific">Lipomyces orientalis</name>
    <dbReference type="NCBI Taxonomy" id="1233043"/>
    <lineage>
        <taxon>Eukaryota</taxon>
        <taxon>Fungi</taxon>
        <taxon>Dikarya</taxon>
        <taxon>Ascomycota</taxon>
        <taxon>Saccharomycotina</taxon>
        <taxon>Lipomycetes</taxon>
        <taxon>Lipomycetales</taxon>
        <taxon>Lipomycetaceae</taxon>
        <taxon>Lipomyces</taxon>
    </lineage>
</organism>
<keyword evidence="2" id="KW-1185">Reference proteome</keyword>
<evidence type="ECO:0000313" key="1">
    <source>
        <dbReference type="EMBL" id="KAK9323413.1"/>
    </source>
</evidence>
<dbReference type="EMBL" id="MU970062">
    <property type="protein sequence ID" value="KAK9323413.1"/>
    <property type="molecule type" value="Genomic_DNA"/>
</dbReference>